<dbReference type="Gene3D" id="1.20.1440.120">
    <property type="entry name" value="Recombination protein O, C-terminal domain"/>
    <property type="match status" value="1"/>
</dbReference>
<evidence type="ECO:0000313" key="11">
    <source>
        <dbReference type="Proteomes" id="UP001269375"/>
    </source>
</evidence>
<comment type="caution">
    <text evidence="10">The sequence shown here is derived from an EMBL/GenBank/DDBJ whole genome shotgun (WGS) entry which is preliminary data.</text>
</comment>
<sequence>MQLQPAYLLHRRPYRETSALVDLVTMEHGRIRAVARGIMRPSSKARSRLQPFTPLHITWSGERELKTLKQYESGVPGPMLAGESLVCGIYANELLTRCLPLEGAVPTVFAGYSVLLNDLPSPAKRQGALRRFEHALLEALDAEPVFTTQHEAPLEPKMHYLYDSSTRRFYPVAPGEGIDGRSLNALARDDWGAPGHARTTKYLARTALAPLLGAKPLRSRELIHRLNRTTD</sequence>
<dbReference type="InterPro" id="IPR012340">
    <property type="entry name" value="NA-bd_OB-fold"/>
</dbReference>
<dbReference type="InterPro" id="IPR003717">
    <property type="entry name" value="RecO"/>
</dbReference>
<keyword evidence="4 8" id="KW-0227">DNA damage</keyword>
<evidence type="ECO:0000256" key="8">
    <source>
        <dbReference type="HAMAP-Rule" id="MF_00201"/>
    </source>
</evidence>
<dbReference type="Proteomes" id="UP001269375">
    <property type="component" value="Unassembled WGS sequence"/>
</dbReference>
<reference evidence="10 11" key="1">
    <citation type="submission" date="2023-04" db="EMBL/GenBank/DDBJ databases">
        <title>A long-awaited taxogenomic arrangement of the family Halomonadaceae.</title>
        <authorList>
            <person name="De La Haba R."/>
            <person name="Chuvochina M."/>
            <person name="Wittouck S."/>
            <person name="Arahal D.R."/>
            <person name="Sanchez-Porro C."/>
            <person name="Hugenholtz P."/>
            <person name="Ventosa A."/>
        </authorList>
    </citation>
    <scope>NUCLEOTIDE SEQUENCE [LARGE SCALE GENOMIC DNA]</scope>
    <source>
        <strain evidence="10 11">DSM 22428</strain>
    </source>
</reference>
<dbReference type="InterPro" id="IPR022572">
    <property type="entry name" value="DNA_rep/recomb_RecO_N"/>
</dbReference>
<dbReference type="PANTHER" id="PTHR33991:SF1">
    <property type="entry name" value="DNA REPAIR PROTEIN RECO"/>
    <property type="match status" value="1"/>
</dbReference>
<evidence type="ECO:0000256" key="2">
    <source>
        <dbReference type="ARBA" id="ARBA00007452"/>
    </source>
</evidence>
<name>A0ABU1GV18_9GAMM</name>
<evidence type="ECO:0000256" key="3">
    <source>
        <dbReference type="ARBA" id="ARBA00021310"/>
    </source>
</evidence>
<dbReference type="PANTHER" id="PTHR33991">
    <property type="entry name" value="DNA REPAIR PROTEIN RECO"/>
    <property type="match status" value="1"/>
</dbReference>
<evidence type="ECO:0000256" key="4">
    <source>
        <dbReference type="ARBA" id="ARBA00022763"/>
    </source>
</evidence>
<evidence type="ECO:0000256" key="5">
    <source>
        <dbReference type="ARBA" id="ARBA00023172"/>
    </source>
</evidence>
<evidence type="ECO:0000313" key="10">
    <source>
        <dbReference type="EMBL" id="MDR5895863.1"/>
    </source>
</evidence>
<proteinExistence type="inferred from homology"/>
<dbReference type="InterPro" id="IPR042242">
    <property type="entry name" value="RecO_C"/>
</dbReference>
<accession>A0ABU1GV18</accession>
<protein>
    <recommendedName>
        <fullName evidence="3 8">DNA repair protein RecO</fullName>
    </recommendedName>
    <alternativeName>
        <fullName evidence="7 8">Recombination protein O</fullName>
    </alternativeName>
</protein>
<comment type="function">
    <text evidence="1 8">Involved in DNA repair and RecF pathway recombination.</text>
</comment>
<comment type="similarity">
    <text evidence="2 8">Belongs to the RecO family.</text>
</comment>
<evidence type="ECO:0000256" key="7">
    <source>
        <dbReference type="ARBA" id="ARBA00033409"/>
    </source>
</evidence>
<dbReference type="HAMAP" id="MF_00201">
    <property type="entry name" value="RecO"/>
    <property type="match status" value="1"/>
</dbReference>
<evidence type="ECO:0000259" key="9">
    <source>
        <dbReference type="Pfam" id="PF11967"/>
    </source>
</evidence>
<gene>
    <name evidence="8 10" type="primary">recO</name>
    <name evidence="10" type="ORF">QC825_07240</name>
</gene>
<dbReference type="Gene3D" id="2.40.50.140">
    <property type="entry name" value="Nucleic acid-binding proteins"/>
    <property type="match status" value="1"/>
</dbReference>
<evidence type="ECO:0000256" key="6">
    <source>
        <dbReference type="ARBA" id="ARBA00023204"/>
    </source>
</evidence>
<dbReference type="SUPFAM" id="SSF50249">
    <property type="entry name" value="Nucleic acid-binding proteins"/>
    <property type="match status" value="1"/>
</dbReference>
<keyword evidence="6 8" id="KW-0234">DNA repair</keyword>
<dbReference type="EMBL" id="JARWAO010000003">
    <property type="protein sequence ID" value="MDR5895863.1"/>
    <property type="molecule type" value="Genomic_DNA"/>
</dbReference>
<organism evidence="10 11">
    <name type="scientific">Larsenimonas suaedae</name>
    <dbReference type="NCBI Taxonomy" id="1851019"/>
    <lineage>
        <taxon>Bacteria</taxon>
        <taxon>Pseudomonadati</taxon>
        <taxon>Pseudomonadota</taxon>
        <taxon>Gammaproteobacteria</taxon>
        <taxon>Oceanospirillales</taxon>
        <taxon>Halomonadaceae</taxon>
        <taxon>Larsenimonas</taxon>
    </lineage>
</organism>
<feature type="domain" description="DNA replication/recombination mediator RecO N-terminal" evidence="9">
    <location>
        <begin position="4"/>
        <end position="72"/>
    </location>
</feature>
<dbReference type="Pfam" id="PF11967">
    <property type="entry name" value="RecO_N"/>
    <property type="match status" value="1"/>
</dbReference>
<evidence type="ECO:0000256" key="1">
    <source>
        <dbReference type="ARBA" id="ARBA00003065"/>
    </source>
</evidence>
<dbReference type="NCBIfam" id="TIGR00613">
    <property type="entry name" value="reco"/>
    <property type="match status" value="1"/>
</dbReference>
<keyword evidence="5 8" id="KW-0233">DNA recombination</keyword>
<keyword evidence="11" id="KW-1185">Reference proteome</keyword>
<dbReference type="RefSeq" id="WP_251589740.1">
    <property type="nucleotide sequence ID" value="NZ_JAMLJI010000001.1"/>
</dbReference>